<dbReference type="InterPro" id="IPR050109">
    <property type="entry name" value="HTH-type_TetR-like_transc_reg"/>
</dbReference>
<comment type="caution">
    <text evidence="7">The sequence shown here is derived from an EMBL/GenBank/DDBJ whole genome shotgun (WGS) entry which is preliminary data.</text>
</comment>
<accession>A0A370HAH2</accession>
<dbReference type="InterPro" id="IPR009057">
    <property type="entry name" value="Homeodomain-like_sf"/>
</dbReference>
<evidence type="ECO:0000313" key="8">
    <source>
        <dbReference type="Proteomes" id="UP000255355"/>
    </source>
</evidence>
<dbReference type="Gene3D" id="1.10.10.60">
    <property type="entry name" value="Homeodomain-like"/>
    <property type="match status" value="1"/>
</dbReference>
<evidence type="ECO:0000313" key="7">
    <source>
        <dbReference type="EMBL" id="RDI53949.1"/>
    </source>
</evidence>
<keyword evidence="3" id="KW-0804">Transcription</keyword>
<keyword evidence="2 4" id="KW-0238">DNA-binding</keyword>
<dbReference type="InterPro" id="IPR036271">
    <property type="entry name" value="Tet_transcr_reg_TetR-rel_C_sf"/>
</dbReference>
<evidence type="ECO:0000256" key="5">
    <source>
        <dbReference type="SAM" id="MobiDB-lite"/>
    </source>
</evidence>
<keyword evidence="8" id="KW-1185">Reference proteome</keyword>
<dbReference type="STRING" id="1210089.GCA_001613165_01724"/>
<dbReference type="AlphaFoldDB" id="A0A370HAH2"/>
<proteinExistence type="predicted"/>
<dbReference type="Gene3D" id="1.10.357.10">
    <property type="entry name" value="Tetracycline Repressor, domain 2"/>
    <property type="match status" value="1"/>
</dbReference>
<dbReference type="InterPro" id="IPR001647">
    <property type="entry name" value="HTH_TetR"/>
</dbReference>
<feature type="compositionally biased region" description="Low complexity" evidence="5">
    <location>
        <begin position="55"/>
        <end position="69"/>
    </location>
</feature>
<evidence type="ECO:0000256" key="3">
    <source>
        <dbReference type="ARBA" id="ARBA00023163"/>
    </source>
</evidence>
<reference evidence="7 8" key="1">
    <citation type="submission" date="2018-07" db="EMBL/GenBank/DDBJ databases">
        <title>Genomic Encyclopedia of Type Strains, Phase IV (KMG-IV): sequencing the most valuable type-strain genomes for metagenomic binning, comparative biology and taxonomic classification.</title>
        <authorList>
            <person name="Goeker M."/>
        </authorList>
    </citation>
    <scope>NUCLEOTIDE SEQUENCE [LARGE SCALE GENOMIC DNA]</scope>
    <source>
        <strain evidence="7 8">DSM 44952</strain>
    </source>
</reference>
<dbReference type="PANTHER" id="PTHR30055">
    <property type="entry name" value="HTH-TYPE TRANSCRIPTIONAL REGULATOR RUTR"/>
    <property type="match status" value="1"/>
</dbReference>
<dbReference type="GO" id="GO:0003700">
    <property type="term" value="F:DNA-binding transcription factor activity"/>
    <property type="evidence" value="ECO:0007669"/>
    <property type="project" value="TreeGrafter"/>
</dbReference>
<evidence type="ECO:0000259" key="6">
    <source>
        <dbReference type="PROSITE" id="PS50977"/>
    </source>
</evidence>
<protein>
    <submittedName>
        <fullName evidence="7">TetR family transcriptional regulator</fullName>
    </submittedName>
</protein>
<feature type="DNA-binding region" description="H-T-H motif" evidence="4">
    <location>
        <begin position="106"/>
        <end position="125"/>
    </location>
</feature>
<dbReference type="Proteomes" id="UP000255355">
    <property type="component" value="Unassembled WGS sequence"/>
</dbReference>
<gene>
    <name evidence="7" type="ORF">DFR68_10269</name>
</gene>
<name>A0A370HAH2_9NOCA</name>
<evidence type="ECO:0000256" key="4">
    <source>
        <dbReference type="PROSITE-ProRule" id="PRU00335"/>
    </source>
</evidence>
<dbReference type="InterPro" id="IPR011075">
    <property type="entry name" value="TetR_C"/>
</dbReference>
<evidence type="ECO:0000256" key="2">
    <source>
        <dbReference type="ARBA" id="ARBA00023125"/>
    </source>
</evidence>
<feature type="domain" description="HTH tetR-type" evidence="6">
    <location>
        <begin position="83"/>
        <end position="143"/>
    </location>
</feature>
<feature type="region of interest" description="Disordered" evidence="5">
    <location>
        <begin position="1"/>
        <end position="82"/>
    </location>
</feature>
<dbReference type="Pfam" id="PF00440">
    <property type="entry name" value="TetR_N"/>
    <property type="match status" value="1"/>
</dbReference>
<dbReference type="Pfam" id="PF16859">
    <property type="entry name" value="TetR_C_11"/>
    <property type="match status" value="1"/>
</dbReference>
<keyword evidence="1" id="KW-0805">Transcription regulation</keyword>
<evidence type="ECO:0000256" key="1">
    <source>
        <dbReference type="ARBA" id="ARBA00023015"/>
    </source>
</evidence>
<dbReference type="PROSITE" id="PS50977">
    <property type="entry name" value="HTH_TETR_2"/>
    <property type="match status" value="1"/>
</dbReference>
<dbReference type="EMBL" id="QQAZ01000002">
    <property type="protein sequence ID" value="RDI53949.1"/>
    <property type="molecule type" value="Genomic_DNA"/>
</dbReference>
<dbReference type="GO" id="GO:0000976">
    <property type="term" value="F:transcription cis-regulatory region binding"/>
    <property type="evidence" value="ECO:0007669"/>
    <property type="project" value="TreeGrafter"/>
</dbReference>
<dbReference type="SUPFAM" id="SSF48498">
    <property type="entry name" value="Tetracyclin repressor-like, C-terminal domain"/>
    <property type="match status" value="1"/>
</dbReference>
<organism evidence="7 8">
    <name type="scientific">Nocardia mexicana</name>
    <dbReference type="NCBI Taxonomy" id="279262"/>
    <lineage>
        <taxon>Bacteria</taxon>
        <taxon>Bacillati</taxon>
        <taxon>Actinomycetota</taxon>
        <taxon>Actinomycetes</taxon>
        <taxon>Mycobacteriales</taxon>
        <taxon>Nocardiaceae</taxon>
        <taxon>Nocardia</taxon>
    </lineage>
</organism>
<sequence length="274" mass="28749">MSPDAEKTMSPDIESPDTQSPAAARPDTKSPAATSPHTKSPTATSPHTESPAAVSPDTESSAATSSPSENPTPPQPRPGGRTARIRDQVLAAVHAELTENGYDALTVDTVAARAGVHRTTVYRRWRDVGGLIADVFAAARDLDWHPADTGSLRGDLALLNQEIQDSFSDESSIATALIAVSFRSEDAAQALRQLWEDRYTQSEIVVTRAIERGEIPPETDARAVLIAATAPLYHQLVLLRTPPDSGLPERAAAAAAVAAAGGVFESAAGEGNTT</sequence>
<dbReference type="SUPFAM" id="SSF46689">
    <property type="entry name" value="Homeodomain-like"/>
    <property type="match status" value="1"/>
</dbReference>
<dbReference type="PANTHER" id="PTHR30055:SF148">
    <property type="entry name" value="TETR-FAMILY TRANSCRIPTIONAL REGULATOR"/>
    <property type="match status" value="1"/>
</dbReference>
<feature type="compositionally biased region" description="Polar residues" evidence="5">
    <location>
        <begin position="31"/>
        <end position="48"/>
    </location>
</feature>